<dbReference type="SFLD" id="SFLDG01140">
    <property type="entry name" value="C2.B:_Phosphomannomutase_and_P"/>
    <property type="match status" value="1"/>
</dbReference>
<evidence type="ECO:0000313" key="2">
    <source>
        <dbReference type="Proteomes" id="UP000282930"/>
    </source>
</evidence>
<dbReference type="Gene3D" id="3.40.50.1000">
    <property type="entry name" value="HAD superfamily/HAD-like"/>
    <property type="match status" value="1"/>
</dbReference>
<dbReference type="NCBIfam" id="TIGR00099">
    <property type="entry name" value="Cof-subfamily"/>
    <property type="match status" value="1"/>
</dbReference>
<dbReference type="KEGG" id="ccha:ELD05_03545"/>
<dbReference type="RefSeq" id="WP_127351388.1">
    <property type="nucleotide sequence ID" value="NZ_CP034791.1"/>
</dbReference>
<sequence>MIKLVATDLDDSLLSKDLKITPKNLKAIEFLKKNNVILILASGRPYPSVKKIAYDLENFYPMITYQGALVYDPKDDKKLYGCEIQPNDAKELIRLAKEENIHVHIYIDNVWYVEVFNEKVEYYKNLTGLEPVKVDNFLEFVDRPVTKVLFFDEHERLQKLKESLPLEFSKKFNIMFSKPFFLEFTDINVSKGNALKFLAQYYNLKRDEIMAIGDGDNDISMIEYAGIGVAVENATEKLKEVASFITLSCDNNGFAHAVEKVFNVEF</sequence>
<dbReference type="GO" id="GO:0005829">
    <property type="term" value="C:cytosol"/>
    <property type="evidence" value="ECO:0007669"/>
    <property type="project" value="TreeGrafter"/>
</dbReference>
<dbReference type="InterPro" id="IPR006379">
    <property type="entry name" value="HAD-SF_hydro_IIB"/>
</dbReference>
<dbReference type="CDD" id="cd07516">
    <property type="entry name" value="HAD_Pase"/>
    <property type="match status" value="1"/>
</dbReference>
<dbReference type="Pfam" id="PF08282">
    <property type="entry name" value="Hydrolase_3"/>
    <property type="match status" value="1"/>
</dbReference>
<evidence type="ECO:0000313" key="1">
    <source>
        <dbReference type="EMBL" id="AZT89802.1"/>
    </source>
</evidence>
<accession>A0A3T0D3G3</accession>
<organism evidence="1 2">
    <name type="scientific">Caldicellulosiruptor changbaiensis</name>
    <dbReference type="NCBI Taxonomy" id="1222016"/>
    <lineage>
        <taxon>Bacteria</taxon>
        <taxon>Bacillati</taxon>
        <taxon>Bacillota</taxon>
        <taxon>Bacillota incertae sedis</taxon>
        <taxon>Caldicellulosiruptorales</taxon>
        <taxon>Caldicellulosiruptoraceae</taxon>
        <taxon>Caldicellulosiruptor</taxon>
    </lineage>
</organism>
<proteinExistence type="predicted"/>
<protein>
    <submittedName>
        <fullName evidence="1">HAD family phosphatase</fullName>
    </submittedName>
</protein>
<dbReference type="Proteomes" id="UP000282930">
    <property type="component" value="Chromosome"/>
</dbReference>
<dbReference type="EMBL" id="CP034791">
    <property type="protein sequence ID" value="AZT89802.1"/>
    <property type="molecule type" value="Genomic_DNA"/>
</dbReference>
<dbReference type="InterPro" id="IPR023214">
    <property type="entry name" value="HAD_sf"/>
</dbReference>
<dbReference type="SUPFAM" id="SSF56784">
    <property type="entry name" value="HAD-like"/>
    <property type="match status" value="1"/>
</dbReference>
<keyword evidence="2" id="KW-1185">Reference proteome</keyword>
<dbReference type="SFLD" id="SFLDS00003">
    <property type="entry name" value="Haloacid_Dehalogenase"/>
    <property type="match status" value="1"/>
</dbReference>
<dbReference type="PANTHER" id="PTHR10000:SF8">
    <property type="entry name" value="HAD SUPERFAMILY HYDROLASE-LIKE, TYPE 3"/>
    <property type="match status" value="1"/>
</dbReference>
<name>A0A3T0D3G3_9FIRM</name>
<dbReference type="Gene3D" id="3.30.1240.10">
    <property type="match status" value="1"/>
</dbReference>
<dbReference type="GO" id="GO:0016791">
    <property type="term" value="F:phosphatase activity"/>
    <property type="evidence" value="ECO:0007669"/>
    <property type="project" value="TreeGrafter"/>
</dbReference>
<dbReference type="GO" id="GO:0000287">
    <property type="term" value="F:magnesium ion binding"/>
    <property type="evidence" value="ECO:0007669"/>
    <property type="project" value="TreeGrafter"/>
</dbReference>
<dbReference type="PANTHER" id="PTHR10000">
    <property type="entry name" value="PHOSPHOSERINE PHOSPHATASE"/>
    <property type="match status" value="1"/>
</dbReference>
<dbReference type="InterPro" id="IPR000150">
    <property type="entry name" value="Cof"/>
</dbReference>
<dbReference type="InterPro" id="IPR036412">
    <property type="entry name" value="HAD-like_sf"/>
</dbReference>
<dbReference type="AlphaFoldDB" id="A0A3T0D3G3"/>
<dbReference type="SFLD" id="SFLDG01144">
    <property type="entry name" value="C2.B.4:_PGP_Like"/>
    <property type="match status" value="1"/>
</dbReference>
<dbReference type="NCBIfam" id="TIGR01484">
    <property type="entry name" value="HAD-SF-IIB"/>
    <property type="match status" value="1"/>
</dbReference>
<gene>
    <name evidence="1" type="ORF">ELD05_03545</name>
</gene>
<reference evidence="1 2" key="1">
    <citation type="submission" date="2018-12" db="EMBL/GenBank/DDBJ databases">
        <title>Genome sequence from the cellulolytic species, Caldicellulosiruptor changbaiensis.</title>
        <authorList>
            <person name="Blumer-Schuette S.E."/>
            <person name="Mendoza C."/>
        </authorList>
    </citation>
    <scope>NUCLEOTIDE SEQUENCE [LARGE SCALE GENOMIC DNA]</scope>
    <source>
        <strain evidence="1 2">CBS-Z</strain>
    </source>
</reference>